<reference evidence="2" key="2">
    <citation type="submission" date="2010-07" db="EMBL/GenBank/DDBJ databases">
        <authorList>
            <consortium name="The Broad Institute Genome Sequencing Platform"/>
            <consortium name="Broad Institute Genome Sequencing Center for Infectious Disease"/>
            <person name="Ma L.-J."/>
            <person name="Dead R."/>
            <person name="Young S."/>
            <person name="Zeng Q."/>
            <person name="Koehrsen M."/>
            <person name="Alvarado L."/>
            <person name="Berlin A."/>
            <person name="Chapman S.B."/>
            <person name="Chen Z."/>
            <person name="Freedman E."/>
            <person name="Gellesch M."/>
            <person name="Goldberg J."/>
            <person name="Griggs A."/>
            <person name="Gujja S."/>
            <person name="Heilman E.R."/>
            <person name="Heiman D."/>
            <person name="Hepburn T."/>
            <person name="Howarth C."/>
            <person name="Jen D."/>
            <person name="Larson L."/>
            <person name="Mehta T."/>
            <person name="Neiman D."/>
            <person name="Pearson M."/>
            <person name="Roberts A."/>
            <person name="Saif S."/>
            <person name="Shea T."/>
            <person name="Shenoy N."/>
            <person name="Sisk P."/>
            <person name="Stolte C."/>
            <person name="Sykes S."/>
            <person name="Walk T."/>
            <person name="White J."/>
            <person name="Yandava C."/>
            <person name="Haas B."/>
            <person name="Nusbaum C."/>
            <person name="Birren B."/>
        </authorList>
    </citation>
    <scope>NUCLEOTIDE SEQUENCE</scope>
    <source>
        <strain evidence="2">R3-111a-1</strain>
    </source>
</reference>
<protein>
    <submittedName>
        <fullName evidence="2 3">Uncharacterized protein</fullName>
    </submittedName>
</protein>
<reference evidence="2" key="3">
    <citation type="submission" date="2010-09" db="EMBL/GenBank/DDBJ databases">
        <title>Annotation of Gaeumannomyces graminis var. tritici R3-111a-1.</title>
        <authorList>
            <consortium name="The Broad Institute Genome Sequencing Platform"/>
            <person name="Ma L.-J."/>
            <person name="Dead R."/>
            <person name="Young S.K."/>
            <person name="Zeng Q."/>
            <person name="Gargeya S."/>
            <person name="Fitzgerald M."/>
            <person name="Haas B."/>
            <person name="Abouelleil A."/>
            <person name="Alvarado L."/>
            <person name="Arachchi H.M."/>
            <person name="Berlin A."/>
            <person name="Brown A."/>
            <person name="Chapman S.B."/>
            <person name="Chen Z."/>
            <person name="Dunbar C."/>
            <person name="Freedman E."/>
            <person name="Gearin G."/>
            <person name="Gellesch M."/>
            <person name="Goldberg J."/>
            <person name="Griggs A."/>
            <person name="Gujja S."/>
            <person name="Heiman D."/>
            <person name="Howarth C."/>
            <person name="Larson L."/>
            <person name="Lui A."/>
            <person name="MacDonald P.J.P."/>
            <person name="Mehta T."/>
            <person name="Montmayeur A."/>
            <person name="Murphy C."/>
            <person name="Neiman D."/>
            <person name="Pearson M."/>
            <person name="Priest M."/>
            <person name="Roberts A."/>
            <person name="Saif S."/>
            <person name="Shea T."/>
            <person name="Shenoy N."/>
            <person name="Sisk P."/>
            <person name="Stolte C."/>
            <person name="Sykes S."/>
            <person name="Yandava C."/>
            <person name="Wortman J."/>
            <person name="Nusbaum C."/>
            <person name="Birren B."/>
        </authorList>
    </citation>
    <scope>NUCLEOTIDE SEQUENCE</scope>
    <source>
        <strain evidence="2">R3-111a-1</strain>
    </source>
</reference>
<dbReference type="AlphaFoldDB" id="J3PB25"/>
<sequence>MDPPIIWPNSKADFATGGGGDPTAVPLAQCWSRNSGSGGARPIGSAVRIPGLKLAREKLLAP</sequence>
<evidence type="ECO:0000313" key="3">
    <source>
        <dbReference type="EnsemblFungi" id="EJT71441"/>
    </source>
</evidence>
<dbReference type="EnsemblFungi" id="EJT71441">
    <property type="protein sequence ID" value="EJT71441"/>
    <property type="gene ID" value="GGTG_10699"/>
</dbReference>
<dbReference type="VEuPathDB" id="FungiDB:GGTG_10699"/>
<name>J3PB25_GAET3</name>
<dbReference type="HOGENOM" id="CLU_2904325_0_0_1"/>
<proteinExistence type="predicted"/>
<dbReference type="Proteomes" id="UP000006039">
    <property type="component" value="Unassembled WGS sequence"/>
</dbReference>
<feature type="region of interest" description="Disordered" evidence="1">
    <location>
        <begin position="1"/>
        <end position="20"/>
    </location>
</feature>
<dbReference type="EMBL" id="GL385400">
    <property type="protein sequence ID" value="EJT71441.1"/>
    <property type="molecule type" value="Genomic_DNA"/>
</dbReference>
<evidence type="ECO:0000313" key="4">
    <source>
        <dbReference type="Proteomes" id="UP000006039"/>
    </source>
</evidence>
<keyword evidence="4" id="KW-1185">Reference proteome</keyword>
<reference evidence="4" key="1">
    <citation type="submission" date="2010-07" db="EMBL/GenBank/DDBJ databases">
        <title>The genome sequence of Gaeumannomyces graminis var. tritici strain R3-111a-1.</title>
        <authorList>
            <consortium name="The Broad Institute Genome Sequencing Platform"/>
            <person name="Ma L.-J."/>
            <person name="Dead R."/>
            <person name="Young S."/>
            <person name="Zeng Q."/>
            <person name="Koehrsen M."/>
            <person name="Alvarado L."/>
            <person name="Berlin A."/>
            <person name="Chapman S.B."/>
            <person name="Chen Z."/>
            <person name="Freedman E."/>
            <person name="Gellesch M."/>
            <person name="Goldberg J."/>
            <person name="Griggs A."/>
            <person name="Gujja S."/>
            <person name="Heilman E.R."/>
            <person name="Heiman D."/>
            <person name="Hepburn T."/>
            <person name="Howarth C."/>
            <person name="Jen D."/>
            <person name="Larson L."/>
            <person name="Mehta T."/>
            <person name="Neiman D."/>
            <person name="Pearson M."/>
            <person name="Roberts A."/>
            <person name="Saif S."/>
            <person name="Shea T."/>
            <person name="Shenoy N."/>
            <person name="Sisk P."/>
            <person name="Stolte C."/>
            <person name="Sykes S."/>
            <person name="Walk T."/>
            <person name="White J."/>
            <person name="Yandava C."/>
            <person name="Haas B."/>
            <person name="Nusbaum C."/>
            <person name="Birren B."/>
        </authorList>
    </citation>
    <scope>NUCLEOTIDE SEQUENCE [LARGE SCALE GENOMIC DNA]</scope>
    <source>
        <strain evidence="4">R3-111a-1</strain>
    </source>
</reference>
<dbReference type="RefSeq" id="XP_009226838.1">
    <property type="nucleotide sequence ID" value="XM_009228574.1"/>
</dbReference>
<gene>
    <name evidence="3" type="primary">20351157</name>
    <name evidence="2" type="ORF">GGTG_10699</name>
</gene>
<reference evidence="3" key="5">
    <citation type="submission" date="2018-04" db="UniProtKB">
        <authorList>
            <consortium name="EnsemblFungi"/>
        </authorList>
    </citation>
    <scope>IDENTIFICATION</scope>
    <source>
        <strain evidence="3">R3-111a-1</strain>
    </source>
</reference>
<dbReference type="GeneID" id="20351157"/>
<evidence type="ECO:0000256" key="1">
    <source>
        <dbReference type="SAM" id="MobiDB-lite"/>
    </source>
</evidence>
<reference evidence="3" key="4">
    <citation type="journal article" date="2015" name="G3 (Bethesda)">
        <title>Genome sequences of three phytopathogenic species of the Magnaporthaceae family of fungi.</title>
        <authorList>
            <person name="Okagaki L.H."/>
            <person name="Nunes C.C."/>
            <person name="Sailsbery J."/>
            <person name="Clay B."/>
            <person name="Brown D."/>
            <person name="John T."/>
            <person name="Oh Y."/>
            <person name="Young N."/>
            <person name="Fitzgerald M."/>
            <person name="Haas B.J."/>
            <person name="Zeng Q."/>
            <person name="Young S."/>
            <person name="Adiconis X."/>
            <person name="Fan L."/>
            <person name="Levin J.Z."/>
            <person name="Mitchell T.K."/>
            <person name="Okubara P.A."/>
            <person name="Farman M.L."/>
            <person name="Kohn L.M."/>
            <person name="Birren B."/>
            <person name="Ma L.-J."/>
            <person name="Dean R.A."/>
        </authorList>
    </citation>
    <scope>NUCLEOTIDE SEQUENCE</scope>
    <source>
        <strain evidence="3">R3-111a-1</strain>
    </source>
</reference>
<accession>J3PB25</accession>
<evidence type="ECO:0000313" key="2">
    <source>
        <dbReference type="EMBL" id="EJT71441.1"/>
    </source>
</evidence>
<organism evidence="2">
    <name type="scientific">Gaeumannomyces tritici (strain R3-111a-1)</name>
    <name type="common">Wheat and barley take-all root rot fungus</name>
    <name type="synonym">Gaeumannomyces graminis var. tritici</name>
    <dbReference type="NCBI Taxonomy" id="644352"/>
    <lineage>
        <taxon>Eukaryota</taxon>
        <taxon>Fungi</taxon>
        <taxon>Dikarya</taxon>
        <taxon>Ascomycota</taxon>
        <taxon>Pezizomycotina</taxon>
        <taxon>Sordariomycetes</taxon>
        <taxon>Sordariomycetidae</taxon>
        <taxon>Magnaporthales</taxon>
        <taxon>Magnaporthaceae</taxon>
        <taxon>Gaeumannomyces</taxon>
    </lineage>
</organism>